<evidence type="ECO:0000256" key="1">
    <source>
        <dbReference type="SAM" id="Phobius"/>
    </source>
</evidence>
<reference evidence="2 3" key="1">
    <citation type="submission" date="2018-06" db="EMBL/GenBank/DDBJ databases">
        <title>Comparative genomics reveals the genomic features of Rhizophagus irregularis, R. cerebriforme, R. diaphanum and Gigaspora rosea, and their symbiotic lifestyle signature.</title>
        <authorList>
            <person name="Morin E."/>
            <person name="San Clemente H."/>
            <person name="Chen E.C.H."/>
            <person name="De La Providencia I."/>
            <person name="Hainaut M."/>
            <person name="Kuo A."/>
            <person name="Kohler A."/>
            <person name="Murat C."/>
            <person name="Tang N."/>
            <person name="Roy S."/>
            <person name="Loubradou J."/>
            <person name="Henrissat B."/>
            <person name="Grigoriev I.V."/>
            <person name="Corradi N."/>
            <person name="Roux C."/>
            <person name="Martin F.M."/>
        </authorList>
    </citation>
    <scope>NUCLEOTIDE SEQUENCE [LARGE SCALE GENOMIC DNA]</scope>
    <source>
        <strain evidence="2 3">DAOM 194757</strain>
    </source>
</reference>
<keyword evidence="1" id="KW-0472">Membrane</keyword>
<protein>
    <submittedName>
        <fullName evidence="2">Uncharacterized protein</fullName>
    </submittedName>
</protein>
<evidence type="ECO:0000313" key="2">
    <source>
        <dbReference type="EMBL" id="RIB06061.1"/>
    </source>
</evidence>
<accession>A0A397U8M1</accession>
<dbReference type="AlphaFoldDB" id="A0A397U8M1"/>
<keyword evidence="1" id="KW-1133">Transmembrane helix</keyword>
<dbReference type="EMBL" id="QKWP01001875">
    <property type="protein sequence ID" value="RIB06061.1"/>
    <property type="molecule type" value="Genomic_DNA"/>
</dbReference>
<keyword evidence="3" id="KW-1185">Reference proteome</keyword>
<comment type="caution">
    <text evidence="2">The sequence shown here is derived from an EMBL/GenBank/DDBJ whole genome shotgun (WGS) entry which is preliminary data.</text>
</comment>
<proteinExistence type="predicted"/>
<gene>
    <name evidence="2" type="ORF">C2G38_543550</name>
</gene>
<name>A0A397U8M1_9GLOM</name>
<sequence>MIRKESTSNTSFPPIVADIRHYDDETILVQIIRRNSTPSADCSKVNGVNLEQILRIRVIHPNATVNEINLDLNYLNIDPINYCLYNDNFTHFNPIRIYPLQKPFILLNYINTTNSSDPTTYDEWGEVIDWNGIIKSKIFFGPSYGTMSAIQLNIDKTLGFLRIATVKKDYLMWTEWQQYSVDTSGKLSNLTSAKLTLRDFSNYSMPIISTVMQYFILIIRMTMIAICYFRVAG</sequence>
<evidence type="ECO:0000313" key="3">
    <source>
        <dbReference type="Proteomes" id="UP000266673"/>
    </source>
</evidence>
<dbReference type="Proteomes" id="UP000266673">
    <property type="component" value="Unassembled WGS sequence"/>
</dbReference>
<feature type="transmembrane region" description="Helical" evidence="1">
    <location>
        <begin position="211"/>
        <end position="231"/>
    </location>
</feature>
<keyword evidence="1" id="KW-0812">Transmembrane</keyword>
<dbReference type="OrthoDB" id="2313113at2759"/>
<organism evidence="2 3">
    <name type="scientific">Gigaspora rosea</name>
    <dbReference type="NCBI Taxonomy" id="44941"/>
    <lineage>
        <taxon>Eukaryota</taxon>
        <taxon>Fungi</taxon>
        <taxon>Fungi incertae sedis</taxon>
        <taxon>Mucoromycota</taxon>
        <taxon>Glomeromycotina</taxon>
        <taxon>Glomeromycetes</taxon>
        <taxon>Diversisporales</taxon>
        <taxon>Gigasporaceae</taxon>
        <taxon>Gigaspora</taxon>
    </lineage>
</organism>